<evidence type="ECO:0000256" key="10">
    <source>
        <dbReference type="ARBA" id="ARBA00033083"/>
    </source>
</evidence>
<dbReference type="EC" id="2.4.1.221" evidence="3"/>
<evidence type="ECO:0000256" key="4">
    <source>
        <dbReference type="ARBA" id="ARBA00022679"/>
    </source>
</evidence>
<comment type="similarity">
    <text evidence="8">Belongs to the glycosyltransferase 68 family.</text>
</comment>
<comment type="catalytic activity">
    <reaction evidence="12">
        <text>L-seryl-[protein] + GDP-beta-L-fucose = 3-O-(alpha-L-fucosyl)-L-seryl-[protein] + GDP + H(+)</text>
        <dbReference type="Rhea" id="RHEA:63644"/>
        <dbReference type="Rhea" id="RHEA-COMP:9863"/>
        <dbReference type="Rhea" id="RHEA-COMP:17914"/>
        <dbReference type="ChEBI" id="CHEBI:15378"/>
        <dbReference type="ChEBI" id="CHEBI:29999"/>
        <dbReference type="ChEBI" id="CHEBI:57273"/>
        <dbReference type="ChEBI" id="CHEBI:58189"/>
        <dbReference type="ChEBI" id="CHEBI:189632"/>
        <dbReference type="EC" id="2.4.1.221"/>
    </reaction>
    <physiologicalReaction direction="left-to-right" evidence="12">
        <dbReference type="Rhea" id="RHEA:63645"/>
    </physiologicalReaction>
</comment>
<keyword evidence="13" id="KW-1133">Transmembrane helix</keyword>
<gene>
    <name evidence="14" type="ORF">LOD99_16116</name>
</gene>
<accession>A0AAV7K7R6</accession>
<dbReference type="GO" id="GO:0046922">
    <property type="term" value="F:peptide-O-fucosyltransferase activity"/>
    <property type="evidence" value="ECO:0007669"/>
    <property type="project" value="UniProtKB-EC"/>
</dbReference>
<dbReference type="Pfam" id="PF10250">
    <property type="entry name" value="O-FucT"/>
    <property type="match status" value="1"/>
</dbReference>
<evidence type="ECO:0000256" key="8">
    <source>
        <dbReference type="ARBA" id="ARBA00025803"/>
    </source>
</evidence>
<evidence type="ECO:0000256" key="1">
    <source>
        <dbReference type="ARBA" id="ARBA00004240"/>
    </source>
</evidence>
<evidence type="ECO:0000256" key="11">
    <source>
        <dbReference type="ARBA" id="ARBA00047273"/>
    </source>
</evidence>
<dbReference type="AlphaFoldDB" id="A0AAV7K7R6"/>
<comment type="catalytic activity">
    <reaction evidence="11">
        <text>L-threonyl-[protein] + GDP-beta-L-fucose = 3-O-(alpha-L-fucosyl)-L-threonyl-[protein] + GDP + H(+)</text>
        <dbReference type="Rhea" id="RHEA:70491"/>
        <dbReference type="Rhea" id="RHEA-COMP:11060"/>
        <dbReference type="Rhea" id="RHEA-COMP:17915"/>
        <dbReference type="ChEBI" id="CHEBI:15378"/>
        <dbReference type="ChEBI" id="CHEBI:30013"/>
        <dbReference type="ChEBI" id="CHEBI:57273"/>
        <dbReference type="ChEBI" id="CHEBI:58189"/>
        <dbReference type="ChEBI" id="CHEBI:189631"/>
        <dbReference type="EC" id="2.4.1.221"/>
    </reaction>
    <physiologicalReaction direction="left-to-right" evidence="11">
        <dbReference type="Rhea" id="RHEA:70492"/>
    </physiologicalReaction>
</comment>
<keyword evidence="6" id="KW-0294">Fucose metabolism</keyword>
<evidence type="ECO:0000313" key="15">
    <source>
        <dbReference type="Proteomes" id="UP001165289"/>
    </source>
</evidence>
<dbReference type="Gene3D" id="3.40.50.11340">
    <property type="match status" value="1"/>
</dbReference>
<feature type="transmembrane region" description="Helical" evidence="13">
    <location>
        <begin position="12"/>
        <end position="33"/>
    </location>
</feature>
<dbReference type="Gene3D" id="3.40.50.11350">
    <property type="match status" value="1"/>
</dbReference>
<evidence type="ECO:0000256" key="6">
    <source>
        <dbReference type="ARBA" id="ARBA00023253"/>
    </source>
</evidence>
<dbReference type="PANTHER" id="PTHR13398:SF0">
    <property type="entry name" value="GDP-FUCOSE PROTEIN O-FUCOSYLTRANSFERASE 2"/>
    <property type="match status" value="1"/>
</dbReference>
<keyword evidence="13" id="KW-0472">Membrane</keyword>
<dbReference type="PANTHER" id="PTHR13398">
    <property type="entry name" value="GDP-FUCOSE PROTEIN O-FUCOSYLTRANSFERASE 2"/>
    <property type="match status" value="1"/>
</dbReference>
<keyword evidence="13" id="KW-0812">Transmembrane</keyword>
<evidence type="ECO:0000313" key="14">
    <source>
        <dbReference type="EMBL" id="KAI6656813.1"/>
    </source>
</evidence>
<evidence type="ECO:0000256" key="9">
    <source>
        <dbReference type="ARBA" id="ARBA00026232"/>
    </source>
</evidence>
<comment type="subcellular location">
    <subcellularLocation>
        <location evidence="1">Endoplasmic reticulum</location>
    </subcellularLocation>
</comment>
<evidence type="ECO:0000256" key="2">
    <source>
        <dbReference type="ARBA" id="ARBA00004922"/>
    </source>
</evidence>
<keyword evidence="5" id="KW-0256">Endoplasmic reticulum</keyword>
<sequence>MKIIHRQVSKYFKGFIIFSASFIVFAFLSLRYFQSLQVLHYGTYSAVRSGEKFLSYQPGGQGWNNQRIALEHAVVFAKLLNRTLILQPVSEHPLGQDMVGKLKINGYEAYNLMKQSNLLPISRIIDLHHLSNFLPVIENVKPHPEFIREFSHFSRTDICHSVAYGFWVDRRAETEREKSILEDQFFREKNDMLGKCKQSRITSKANKYVPIVKYIFPDLLSDQSDILYFSEGTFFAIDVRFFNEDSARAAQYWISHYIRYNPGIITTVDKFTSELPSNYCCIHARRTFYHRSYLTWQYFLRLTDTLGCNEGRVLYIATDLLENEFFDHFNSYKLINATSLTPYINFNNIPPAFHQTYLGIHEQLVCVHSSVFVPSNHSTLSYYVHRVRGEVPQIDGLLIKHIYFYFIEHYVDKIISKFYIKKA</sequence>
<keyword evidence="7" id="KW-0119">Carbohydrate metabolism</keyword>
<organism evidence="14 15">
    <name type="scientific">Oopsacas minuta</name>
    <dbReference type="NCBI Taxonomy" id="111878"/>
    <lineage>
        <taxon>Eukaryota</taxon>
        <taxon>Metazoa</taxon>
        <taxon>Porifera</taxon>
        <taxon>Hexactinellida</taxon>
        <taxon>Hexasterophora</taxon>
        <taxon>Lyssacinosida</taxon>
        <taxon>Leucopsacidae</taxon>
        <taxon>Oopsacas</taxon>
    </lineage>
</organism>
<comment type="caution">
    <text evidence="14">The sequence shown here is derived from an EMBL/GenBank/DDBJ whole genome shotgun (WGS) entry which is preliminary data.</text>
</comment>
<evidence type="ECO:0000256" key="12">
    <source>
        <dbReference type="ARBA" id="ARBA00048647"/>
    </source>
</evidence>
<name>A0AAV7K7R6_9METZ</name>
<dbReference type="GO" id="GO:0006004">
    <property type="term" value="P:fucose metabolic process"/>
    <property type="evidence" value="ECO:0007669"/>
    <property type="project" value="UniProtKB-KW"/>
</dbReference>
<dbReference type="GO" id="GO:0005783">
    <property type="term" value="C:endoplasmic reticulum"/>
    <property type="evidence" value="ECO:0007669"/>
    <property type="project" value="UniProtKB-SubCell"/>
</dbReference>
<evidence type="ECO:0000256" key="7">
    <source>
        <dbReference type="ARBA" id="ARBA00023277"/>
    </source>
</evidence>
<protein>
    <recommendedName>
        <fullName evidence="9">GDP-fucose protein O-fucosyltransferase 2</fullName>
        <ecNumber evidence="3">2.4.1.221</ecNumber>
    </recommendedName>
    <alternativeName>
        <fullName evidence="10">Peptide-O-fucosyltransferase 2</fullName>
    </alternativeName>
</protein>
<reference evidence="14 15" key="1">
    <citation type="journal article" date="2023" name="BMC Biol.">
        <title>The compact genome of the sponge Oopsacas minuta (Hexactinellida) is lacking key metazoan core genes.</title>
        <authorList>
            <person name="Santini S."/>
            <person name="Schenkelaars Q."/>
            <person name="Jourda C."/>
            <person name="Duchesne M."/>
            <person name="Belahbib H."/>
            <person name="Rocher C."/>
            <person name="Selva M."/>
            <person name="Riesgo A."/>
            <person name="Vervoort M."/>
            <person name="Leys S.P."/>
            <person name="Kodjabachian L."/>
            <person name="Le Bivic A."/>
            <person name="Borchiellini C."/>
            <person name="Claverie J.M."/>
            <person name="Renard E."/>
        </authorList>
    </citation>
    <scope>NUCLEOTIDE SEQUENCE [LARGE SCALE GENOMIC DNA]</scope>
    <source>
        <strain evidence="14">SPO-2</strain>
    </source>
</reference>
<keyword evidence="4" id="KW-0808">Transferase</keyword>
<comment type="pathway">
    <text evidence="2">Protein modification; protein glycosylation.</text>
</comment>
<evidence type="ECO:0000256" key="5">
    <source>
        <dbReference type="ARBA" id="ARBA00022824"/>
    </source>
</evidence>
<keyword evidence="15" id="KW-1185">Reference proteome</keyword>
<dbReference type="InterPro" id="IPR045130">
    <property type="entry name" value="OFUT2-like"/>
</dbReference>
<dbReference type="InterPro" id="IPR019378">
    <property type="entry name" value="GDP-Fuc_O-FucTrfase"/>
</dbReference>
<evidence type="ECO:0000256" key="13">
    <source>
        <dbReference type="SAM" id="Phobius"/>
    </source>
</evidence>
<dbReference type="EMBL" id="JAKMXF010000133">
    <property type="protein sequence ID" value="KAI6656813.1"/>
    <property type="molecule type" value="Genomic_DNA"/>
</dbReference>
<proteinExistence type="inferred from homology"/>
<dbReference type="Proteomes" id="UP001165289">
    <property type="component" value="Unassembled WGS sequence"/>
</dbReference>
<evidence type="ECO:0000256" key="3">
    <source>
        <dbReference type="ARBA" id="ARBA00012196"/>
    </source>
</evidence>